<evidence type="ECO:0000313" key="5">
    <source>
        <dbReference type="Proteomes" id="UP000440096"/>
    </source>
</evidence>
<gene>
    <name evidence="4" type="ORF">GKO32_10845</name>
</gene>
<sequence length="252" mass="27496">MATESVVYVYGIVPADVETDPEARGIGDPPAPVKTLVCDQIAALVSEIPRDQPLGRPEDLTAHAALIDAAAGETPVLPLRFGAAVSTEEAVKDELLKAHHDDFLTALQELEGKAQYVVKARYVEQAILHEILDENPQLAELRESIRGKPEDATRNERMALGENINNGIAAKRELDTQRMVEALEPLDVQIALREPTHERDAVHLACLAETAHQGDLEEAVGKLAEAWKDRVEVRLLGPLGAYDFVVTQGPQE</sequence>
<dbReference type="OrthoDB" id="3867411at2"/>
<evidence type="ECO:0000256" key="1">
    <source>
        <dbReference type="ARBA" id="ARBA00022987"/>
    </source>
</evidence>
<proteinExistence type="inferred from homology"/>
<accession>A0A6N7Z140</accession>
<reference evidence="4 5" key="1">
    <citation type="submission" date="2019-11" db="EMBL/GenBank/DDBJ databases">
        <title>Draft genome of Amycolatopsis RM579.</title>
        <authorList>
            <person name="Duangmal K."/>
            <person name="Mingma R."/>
        </authorList>
    </citation>
    <scope>NUCLEOTIDE SEQUENCE [LARGE SCALE GENOMIC DNA]</scope>
    <source>
        <strain evidence="4 5">RM579</strain>
    </source>
</reference>
<dbReference type="AlphaFoldDB" id="A0A6N7Z140"/>
<keyword evidence="1" id="KW-0304">Gas vesicle</keyword>
<dbReference type="GO" id="GO:0031412">
    <property type="term" value="P:gas vesicle organization"/>
    <property type="evidence" value="ECO:0007669"/>
    <property type="project" value="InterPro"/>
</dbReference>
<evidence type="ECO:0000256" key="2">
    <source>
        <dbReference type="ARBA" id="ARBA00035108"/>
    </source>
</evidence>
<dbReference type="InterPro" id="IPR009430">
    <property type="entry name" value="GvpL/GvpF"/>
</dbReference>
<dbReference type="Proteomes" id="UP000440096">
    <property type="component" value="Unassembled WGS sequence"/>
</dbReference>
<dbReference type="Pfam" id="PF06386">
    <property type="entry name" value="GvpL_GvpF"/>
    <property type="match status" value="1"/>
</dbReference>
<evidence type="ECO:0000313" key="4">
    <source>
        <dbReference type="EMBL" id="MTD54469.1"/>
    </source>
</evidence>
<evidence type="ECO:0000256" key="3">
    <source>
        <dbReference type="ARBA" id="ARBA00035643"/>
    </source>
</evidence>
<protein>
    <submittedName>
        <fullName evidence="4">Gas vesicle protein GvpFL</fullName>
    </submittedName>
</protein>
<organism evidence="4 5">
    <name type="scientific">Amycolatopsis pithecellobii</name>
    <dbReference type="NCBI Taxonomy" id="664692"/>
    <lineage>
        <taxon>Bacteria</taxon>
        <taxon>Bacillati</taxon>
        <taxon>Actinomycetota</taxon>
        <taxon>Actinomycetes</taxon>
        <taxon>Pseudonocardiales</taxon>
        <taxon>Pseudonocardiaceae</taxon>
        <taxon>Amycolatopsis</taxon>
    </lineage>
</organism>
<comment type="subcellular location">
    <subcellularLocation>
        <location evidence="2">Gas vesicle</location>
    </subcellularLocation>
</comment>
<dbReference type="PANTHER" id="PTHR36852">
    <property type="entry name" value="PROTEIN GVPL 2"/>
    <property type="match status" value="1"/>
</dbReference>
<dbReference type="PANTHER" id="PTHR36852:SF1">
    <property type="entry name" value="PROTEIN GVPL 2"/>
    <property type="match status" value="1"/>
</dbReference>
<name>A0A6N7Z140_9PSEU</name>
<dbReference type="RefSeq" id="WP_154756686.1">
    <property type="nucleotide sequence ID" value="NZ_WMBA01000012.1"/>
</dbReference>
<dbReference type="EMBL" id="WMBA01000012">
    <property type="protein sequence ID" value="MTD54469.1"/>
    <property type="molecule type" value="Genomic_DNA"/>
</dbReference>
<keyword evidence="5" id="KW-1185">Reference proteome</keyword>
<dbReference type="GO" id="GO:0031411">
    <property type="term" value="C:gas vesicle"/>
    <property type="evidence" value="ECO:0007669"/>
    <property type="project" value="UniProtKB-SubCell"/>
</dbReference>
<comment type="caution">
    <text evidence="4">The sequence shown here is derived from an EMBL/GenBank/DDBJ whole genome shotgun (WGS) entry which is preliminary data.</text>
</comment>
<comment type="similarity">
    <text evidence="3">Belongs to the gas vesicle GvpF/GvpL family.</text>
</comment>